<protein>
    <submittedName>
        <fullName evidence="2">Uncharacterized protein</fullName>
    </submittedName>
</protein>
<evidence type="ECO:0000313" key="3">
    <source>
        <dbReference type="Proteomes" id="UP000037688"/>
    </source>
</evidence>
<dbReference type="PATRIC" id="fig|1705561.3.peg.1853"/>
<accession>A0A0M9BQF2</accession>
<organism evidence="2 3">
    <name type="scientific">Paenibacillus xylanivorans</name>
    <dbReference type="NCBI Taxonomy" id="1705561"/>
    <lineage>
        <taxon>Bacteria</taxon>
        <taxon>Bacillati</taxon>
        <taxon>Bacillota</taxon>
        <taxon>Bacilli</taxon>
        <taxon>Bacillales</taxon>
        <taxon>Paenibacillaceae</taxon>
        <taxon>Paenibacillus</taxon>
    </lineage>
</organism>
<dbReference type="EMBL" id="LITU01000053">
    <property type="protein sequence ID" value="KOY16216.1"/>
    <property type="molecule type" value="Genomic_DNA"/>
</dbReference>
<dbReference type="Proteomes" id="UP000037688">
    <property type="component" value="Unassembled WGS sequence"/>
</dbReference>
<sequence length="118" mass="13110">MKASSFFWGVVIGVAASSWLSKGKMSMLSSGSSRNMMNQAKHKMMEMTFPGMDGFSSKPNEQSGDSHKSTHKKSAKPITPQEKEENMNMLKDFIRTNPDVKHEVEQILTQTNTTVPGL</sequence>
<dbReference type="RefSeq" id="WP_053780665.1">
    <property type="nucleotide sequence ID" value="NZ_LITU01000053.1"/>
</dbReference>
<evidence type="ECO:0000313" key="2">
    <source>
        <dbReference type="EMBL" id="KOY16216.1"/>
    </source>
</evidence>
<dbReference type="OrthoDB" id="2656835at2"/>
<proteinExistence type="predicted"/>
<dbReference type="AlphaFoldDB" id="A0A0M9BQF2"/>
<feature type="region of interest" description="Disordered" evidence="1">
    <location>
        <begin position="49"/>
        <end position="86"/>
    </location>
</feature>
<gene>
    <name evidence="2" type="ORF">AMS66_10015</name>
</gene>
<reference evidence="2 3" key="1">
    <citation type="submission" date="2015-08" db="EMBL/GenBank/DDBJ databases">
        <title>Draft genome sequence of cellulolytic and xylanolytic Paenibacillus sp. A59, isolated from a decaying forest soil from Patagonia, Argentina.</title>
        <authorList>
            <person name="Ghio S."/>
            <person name="Caceres A.M."/>
            <person name="Talia P."/>
            <person name="Grasso D."/>
            <person name="Campos E."/>
        </authorList>
    </citation>
    <scope>NUCLEOTIDE SEQUENCE [LARGE SCALE GENOMIC DNA]</scope>
    <source>
        <strain evidence="2 3">A59</strain>
    </source>
</reference>
<evidence type="ECO:0000256" key="1">
    <source>
        <dbReference type="SAM" id="MobiDB-lite"/>
    </source>
</evidence>
<keyword evidence="3" id="KW-1185">Reference proteome</keyword>
<comment type="caution">
    <text evidence="2">The sequence shown here is derived from an EMBL/GenBank/DDBJ whole genome shotgun (WGS) entry which is preliminary data.</text>
</comment>
<name>A0A0M9BQF2_9BACL</name>